<feature type="signal peptide" evidence="6">
    <location>
        <begin position="1"/>
        <end position="32"/>
    </location>
</feature>
<sequence length="241" mass="25832">MSEQPRRNAVPALLLAGAACALLLLTALFLNAEDPGAAGSPGGTAAETVSEEMRAAGEELARRDEADPHAMGAVDAPVVLIVYSDYLCPFCARWVEQTQPDLVEAYVDPGLVRIEWREFPYLGESSRLLARGAVAAGNQDRFWEYHARVYDAPEDFTGDADEVRTRMLEAAEEIGLDTDAFAHDLDAPESEEAVARDFTEGQDMGMSGTPAFLVNGDPVLGAQPLEAFTTSVDAALRAAGR</sequence>
<evidence type="ECO:0000256" key="2">
    <source>
        <dbReference type="ARBA" id="ARBA00022729"/>
    </source>
</evidence>
<dbReference type="PROSITE" id="PS51352">
    <property type="entry name" value="THIOREDOXIN_2"/>
    <property type="match status" value="1"/>
</dbReference>
<protein>
    <submittedName>
        <fullName evidence="8">Protein-disulfide isomerase</fullName>
    </submittedName>
</protein>
<evidence type="ECO:0000313" key="8">
    <source>
        <dbReference type="EMBL" id="MBB5494713.1"/>
    </source>
</evidence>
<keyword evidence="2 6" id="KW-0732">Signal</keyword>
<keyword evidence="9" id="KW-1185">Reference proteome</keyword>
<evidence type="ECO:0000256" key="4">
    <source>
        <dbReference type="ARBA" id="ARBA00023157"/>
    </source>
</evidence>
<dbReference type="GO" id="GO:0016853">
    <property type="term" value="F:isomerase activity"/>
    <property type="evidence" value="ECO:0007669"/>
    <property type="project" value="UniProtKB-KW"/>
</dbReference>
<dbReference type="EMBL" id="JACHDO010000001">
    <property type="protein sequence ID" value="MBB5494713.1"/>
    <property type="molecule type" value="Genomic_DNA"/>
</dbReference>
<feature type="chain" id="PRO_5039129242" evidence="6">
    <location>
        <begin position="33"/>
        <end position="241"/>
    </location>
</feature>
<dbReference type="Pfam" id="PF13462">
    <property type="entry name" value="Thioredoxin_4"/>
    <property type="match status" value="1"/>
</dbReference>
<keyword evidence="5" id="KW-0676">Redox-active center</keyword>
<comment type="similarity">
    <text evidence="1">Belongs to the thioredoxin family. DsbA subfamily.</text>
</comment>
<accession>A0A840WGX4</accession>
<name>A0A840WGX4_9ACTN</name>
<evidence type="ECO:0000313" key="9">
    <source>
        <dbReference type="Proteomes" id="UP000579647"/>
    </source>
</evidence>
<evidence type="ECO:0000256" key="5">
    <source>
        <dbReference type="ARBA" id="ARBA00023284"/>
    </source>
</evidence>
<evidence type="ECO:0000259" key="7">
    <source>
        <dbReference type="PROSITE" id="PS51352"/>
    </source>
</evidence>
<dbReference type="PROSITE" id="PS51257">
    <property type="entry name" value="PROKAR_LIPOPROTEIN"/>
    <property type="match status" value="1"/>
</dbReference>
<dbReference type="AlphaFoldDB" id="A0A840WGX4"/>
<dbReference type="Proteomes" id="UP000579647">
    <property type="component" value="Unassembled WGS sequence"/>
</dbReference>
<dbReference type="Gene3D" id="3.40.30.10">
    <property type="entry name" value="Glutaredoxin"/>
    <property type="match status" value="1"/>
</dbReference>
<keyword evidence="8" id="KW-0413">Isomerase</keyword>
<proteinExistence type="inferred from homology"/>
<comment type="caution">
    <text evidence="8">The sequence shown here is derived from an EMBL/GenBank/DDBJ whole genome shotgun (WGS) entry which is preliminary data.</text>
</comment>
<dbReference type="InterPro" id="IPR012336">
    <property type="entry name" value="Thioredoxin-like_fold"/>
</dbReference>
<evidence type="ECO:0000256" key="3">
    <source>
        <dbReference type="ARBA" id="ARBA00023002"/>
    </source>
</evidence>
<dbReference type="SUPFAM" id="SSF52833">
    <property type="entry name" value="Thioredoxin-like"/>
    <property type="match status" value="1"/>
</dbReference>
<dbReference type="InterPro" id="IPR013766">
    <property type="entry name" value="Thioredoxin_domain"/>
</dbReference>
<feature type="domain" description="Thioredoxin" evidence="7">
    <location>
        <begin position="40"/>
        <end position="237"/>
    </location>
</feature>
<dbReference type="InterPro" id="IPR036249">
    <property type="entry name" value="Thioredoxin-like_sf"/>
</dbReference>
<keyword evidence="4" id="KW-1015">Disulfide bond</keyword>
<reference evidence="8 9" key="1">
    <citation type="submission" date="2020-08" db="EMBL/GenBank/DDBJ databases">
        <title>Sequencing the genomes of 1000 actinobacteria strains.</title>
        <authorList>
            <person name="Klenk H.-P."/>
        </authorList>
    </citation>
    <scope>NUCLEOTIDE SEQUENCE [LARGE SCALE GENOMIC DNA]</scope>
    <source>
        <strain evidence="8 9">DSM 44598</strain>
    </source>
</reference>
<gene>
    <name evidence="8" type="ORF">HNR07_005850</name>
</gene>
<organism evidence="8 9">
    <name type="scientific">Nocardiopsis metallicus</name>
    <dbReference type="NCBI Taxonomy" id="179819"/>
    <lineage>
        <taxon>Bacteria</taxon>
        <taxon>Bacillati</taxon>
        <taxon>Actinomycetota</taxon>
        <taxon>Actinomycetes</taxon>
        <taxon>Streptosporangiales</taxon>
        <taxon>Nocardiopsidaceae</taxon>
        <taxon>Nocardiopsis</taxon>
    </lineage>
</organism>
<dbReference type="PANTHER" id="PTHR13887">
    <property type="entry name" value="GLUTATHIONE S-TRANSFERASE KAPPA"/>
    <property type="match status" value="1"/>
</dbReference>
<dbReference type="PANTHER" id="PTHR13887:SF14">
    <property type="entry name" value="DISULFIDE BOND FORMATION PROTEIN D"/>
    <property type="match status" value="1"/>
</dbReference>
<keyword evidence="3" id="KW-0560">Oxidoreductase</keyword>
<dbReference type="RefSeq" id="WP_184368605.1">
    <property type="nucleotide sequence ID" value="NZ_BAAAKM010000063.1"/>
</dbReference>
<evidence type="ECO:0000256" key="1">
    <source>
        <dbReference type="ARBA" id="ARBA00005791"/>
    </source>
</evidence>
<evidence type="ECO:0000256" key="6">
    <source>
        <dbReference type="SAM" id="SignalP"/>
    </source>
</evidence>
<dbReference type="GO" id="GO:0016491">
    <property type="term" value="F:oxidoreductase activity"/>
    <property type="evidence" value="ECO:0007669"/>
    <property type="project" value="UniProtKB-KW"/>
</dbReference>